<organism evidence="7 8">
    <name type="scientific">Candidatus Amesbacteria bacterium RIFCSPHIGHO2_01_FULL_48_32b</name>
    <dbReference type="NCBI Taxonomy" id="1797253"/>
    <lineage>
        <taxon>Bacteria</taxon>
        <taxon>Candidatus Amesiibacteriota</taxon>
    </lineage>
</organism>
<evidence type="ECO:0000256" key="5">
    <source>
        <dbReference type="HAMAP-Rule" id="MF_00050"/>
    </source>
</evidence>
<dbReference type="Gene3D" id="3.30.479.20">
    <property type="entry name" value="Elongation factor Ts, dimerisation domain"/>
    <property type="match status" value="1"/>
</dbReference>
<dbReference type="PANTHER" id="PTHR11741:SF0">
    <property type="entry name" value="ELONGATION FACTOR TS, MITOCHONDRIAL"/>
    <property type="match status" value="1"/>
</dbReference>
<dbReference type="SUPFAM" id="SSF54713">
    <property type="entry name" value="Elongation factor Ts (EF-Ts), dimerisation domain"/>
    <property type="match status" value="1"/>
</dbReference>
<dbReference type="InterPro" id="IPR036402">
    <property type="entry name" value="EF-Ts_dimer_sf"/>
</dbReference>
<dbReference type="AlphaFoldDB" id="A0A1F4YGT1"/>
<dbReference type="Pfam" id="PF00889">
    <property type="entry name" value="EF_TS"/>
    <property type="match status" value="1"/>
</dbReference>
<dbReference type="InterPro" id="IPR014039">
    <property type="entry name" value="Transl_elong_EFTs/EF1B_dimer"/>
</dbReference>
<dbReference type="PANTHER" id="PTHR11741">
    <property type="entry name" value="ELONGATION FACTOR TS"/>
    <property type="match status" value="1"/>
</dbReference>
<dbReference type="SUPFAM" id="SSF46934">
    <property type="entry name" value="UBA-like"/>
    <property type="match status" value="1"/>
</dbReference>
<evidence type="ECO:0000259" key="6">
    <source>
        <dbReference type="Pfam" id="PF00889"/>
    </source>
</evidence>
<accession>A0A1F4YGT1</accession>
<comment type="similarity">
    <text evidence="1 5">Belongs to the EF-Ts family.</text>
</comment>
<name>A0A1F4YGT1_9BACT</name>
<dbReference type="HAMAP" id="MF_00050">
    <property type="entry name" value="EF_Ts"/>
    <property type="match status" value="1"/>
</dbReference>
<comment type="subcellular location">
    <subcellularLocation>
        <location evidence="5">Cytoplasm</location>
    </subcellularLocation>
</comment>
<evidence type="ECO:0000256" key="1">
    <source>
        <dbReference type="ARBA" id="ARBA00005532"/>
    </source>
</evidence>
<proteinExistence type="inferred from homology"/>
<evidence type="ECO:0000313" key="7">
    <source>
        <dbReference type="EMBL" id="OGC93220.1"/>
    </source>
</evidence>
<dbReference type="Proteomes" id="UP000178176">
    <property type="component" value="Unassembled WGS sequence"/>
</dbReference>
<comment type="caution">
    <text evidence="7">The sequence shown here is derived from an EMBL/GenBank/DDBJ whole genome shotgun (WGS) entry which is preliminary data.</text>
</comment>
<gene>
    <name evidence="5" type="primary">tsf</name>
    <name evidence="7" type="ORF">A2876_04940</name>
</gene>
<dbReference type="GO" id="GO:0003746">
    <property type="term" value="F:translation elongation factor activity"/>
    <property type="evidence" value="ECO:0007669"/>
    <property type="project" value="UniProtKB-UniRule"/>
</dbReference>
<sequence length="150" mass="16585">MKVSIEDIKKLREKMGAGVSDCRQALEECGGDMKKSEEWLRQKGMEKAAKKADREVKAGAVFSYVHHTGRLGSMVALACETDFVAKTDDFQKLGRELALQAASAGPATAEELLEQEYVRDPSKKVSELIKEVIGKLGENIQIIDFKVVRV</sequence>
<evidence type="ECO:0000256" key="4">
    <source>
        <dbReference type="ARBA" id="ARBA00022917"/>
    </source>
</evidence>
<dbReference type="NCBIfam" id="TIGR00116">
    <property type="entry name" value="tsf"/>
    <property type="match status" value="1"/>
</dbReference>
<comment type="function">
    <text evidence="5">Associates with the EF-Tu.GDP complex and induces the exchange of GDP to GTP. It remains bound to the aminoacyl-tRNA.EF-Tu.GTP complex up to the GTP hydrolysis stage on the ribosome.</text>
</comment>
<evidence type="ECO:0000313" key="8">
    <source>
        <dbReference type="Proteomes" id="UP000178176"/>
    </source>
</evidence>
<dbReference type="InterPro" id="IPR009060">
    <property type="entry name" value="UBA-like_sf"/>
</dbReference>
<feature type="region of interest" description="Involved in Mg(2+) ion dislocation from EF-Tu" evidence="5">
    <location>
        <begin position="81"/>
        <end position="84"/>
    </location>
</feature>
<dbReference type="FunFam" id="1.10.8.10:FF:000001">
    <property type="entry name" value="Elongation factor Ts"/>
    <property type="match status" value="1"/>
</dbReference>
<dbReference type="InterPro" id="IPR001816">
    <property type="entry name" value="Transl_elong_EFTs/EF1B"/>
</dbReference>
<keyword evidence="4 5" id="KW-0648">Protein biosynthesis</keyword>
<evidence type="ECO:0000256" key="2">
    <source>
        <dbReference type="ARBA" id="ARBA00016956"/>
    </source>
</evidence>
<reference evidence="7 8" key="1">
    <citation type="journal article" date="2016" name="Nat. Commun.">
        <title>Thousands of microbial genomes shed light on interconnected biogeochemical processes in an aquifer system.</title>
        <authorList>
            <person name="Anantharaman K."/>
            <person name="Brown C.T."/>
            <person name="Hug L.A."/>
            <person name="Sharon I."/>
            <person name="Castelle C.J."/>
            <person name="Probst A.J."/>
            <person name="Thomas B.C."/>
            <person name="Singh A."/>
            <person name="Wilkins M.J."/>
            <person name="Karaoz U."/>
            <person name="Brodie E.L."/>
            <person name="Williams K.H."/>
            <person name="Hubbard S.S."/>
            <person name="Banfield J.F."/>
        </authorList>
    </citation>
    <scope>NUCLEOTIDE SEQUENCE [LARGE SCALE GENOMIC DNA]</scope>
</reference>
<dbReference type="GO" id="GO:0005737">
    <property type="term" value="C:cytoplasm"/>
    <property type="evidence" value="ECO:0007669"/>
    <property type="project" value="UniProtKB-SubCell"/>
</dbReference>
<keyword evidence="3 5" id="KW-0251">Elongation factor</keyword>
<keyword evidence="5" id="KW-0963">Cytoplasm</keyword>
<evidence type="ECO:0000256" key="3">
    <source>
        <dbReference type="ARBA" id="ARBA00022768"/>
    </source>
</evidence>
<dbReference type="Gene3D" id="1.10.8.10">
    <property type="entry name" value="DNA helicase RuvA subunit, C-terminal domain"/>
    <property type="match status" value="1"/>
</dbReference>
<feature type="domain" description="Translation elongation factor EFTs/EF1B dimerisation" evidence="6">
    <location>
        <begin position="72"/>
        <end position="148"/>
    </location>
</feature>
<dbReference type="EMBL" id="MEXH01000001">
    <property type="protein sequence ID" value="OGC93220.1"/>
    <property type="molecule type" value="Genomic_DNA"/>
</dbReference>
<protein>
    <recommendedName>
        <fullName evidence="2 5">Elongation factor Ts</fullName>
        <shortName evidence="5">EF-Ts</shortName>
    </recommendedName>
</protein>
<dbReference type="CDD" id="cd14275">
    <property type="entry name" value="UBA_EF-Ts"/>
    <property type="match status" value="1"/>
</dbReference>